<evidence type="ECO:0000313" key="14">
    <source>
        <dbReference type="EMBL" id="MDA3615070.1"/>
    </source>
</evidence>
<comment type="similarity">
    <text evidence="2 11 12">Belongs to the ATPase A chain family.</text>
</comment>
<dbReference type="SUPFAM" id="SSF81336">
    <property type="entry name" value="F1F0 ATP synthase subunit A"/>
    <property type="match status" value="1"/>
</dbReference>
<dbReference type="Gene3D" id="1.20.120.220">
    <property type="entry name" value="ATP synthase, F0 complex, subunit A"/>
    <property type="match status" value="1"/>
</dbReference>
<keyword evidence="9 11" id="KW-0472">Membrane</keyword>
<feature type="transmembrane region" description="Helical" evidence="11">
    <location>
        <begin position="228"/>
        <end position="249"/>
    </location>
</feature>
<keyword evidence="6 11" id="KW-0375">Hydrogen ion transport</keyword>
<accession>A0ABT4UJR1</accession>
<dbReference type="HAMAP" id="MF_01393">
    <property type="entry name" value="ATP_synth_a_bact"/>
    <property type="match status" value="1"/>
</dbReference>
<keyword evidence="4 11" id="KW-0138">CF(0)</keyword>
<evidence type="ECO:0000256" key="1">
    <source>
        <dbReference type="ARBA" id="ARBA00004141"/>
    </source>
</evidence>
<comment type="caution">
    <text evidence="14">The sequence shown here is derived from an EMBL/GenBank/DDBJ whole genome shotgun (WGS) entry which is preliminary data.</text>
</comment>
<dbReference type="CDD" id="cd00310">
    <property type="entry name" value="ATP-synt_Fo_a_6"/>
    <property type="match status" value="1"/>
</dbReference>
<keyword evidence="3 11" id="KW-0813">Transport</keyword>
<feature type="transmembrane region" description="Helical" evidence="11">
    <location>
        <begin position="294"/>
        <end position="315"/>
    </location>
</feature>
<evidence type="ECO:0000256" key="8">
    <source>
        <dbReference type="ARBA" id="ARBA00023065"/>
    </source>
</evidence>
<feature type="transmembrane region" description="Helical" evidence="11">
    <location>
        <begin position="142"/>
        <end position="160"/>
    </location>
</feature>
<dbReference type="InterPro" id="IPR035908">
    <property type="entry name" value="F0_ATP_A_sf"/>
</dbReference>
<keyword evidence="8 11" id="KW-0406">Ion transport</keyword>
<evidence type="ECO:0000256" key="11">
    <source>
        <dbReference type="HAMAP-Rule" id="MF_01393"/>
    </source>
</evidence>
<dbReference type="EMBL" id="JAQGEF010000009">
    <property type="protein sequence ID" value="MDA3615070.1"/>
    <property type="molecule type" value="Genomic_DNA"/>
</dbReference>
<feature type="transmembrane region" description="Helical" evidence="11">
    <location>
        <begin position="202"/>
        <end position="222"/>
    </location>
</feature>
<evidence type="ECO:0000256" key="12">
    <source>
        <dbReference type="RuleBase" id="RU000483"/>
    </source>
</evidence>
<keyword evidence="5 11" id="KW-0812">Transmembrane</keyword>
<gene>
    <name evidence="11 14" type="primary">atpB</name>
    <name evidence="14" type="ORF">O3P16_09645</name>
</gene>
<proteinExistence type="inferred from homology"/>
<comment type="function">
    <text evidence="11 12">Key component of the proton channel; it plays a direct role in the translocation of protons across the membrane.</text>
</comment>
<dbReference type="InterPro" id="IPR000568">
    <property type="entry name" value="ATP_synth_F0_asu"/>
</dbReference>
<evidence type="ECO:0000256" key="6">
    <source>
        <dbReference type="ARBA" id="ARBA00022781"/>
    </source>
</evidence>
<dbReference type="RefSeq" id="WP_407031395.1">
    <property type="nucleotide sequence ID" value="NZ_JAQGEF010000009.1"/>
</dbReference>
<keyword evidence="10 11" id="KW-0066">ATP synthesis</keyword>
<dbReference type="InterPro" id="IPR023011">
    <property type="entry name" value="ATP_synth_F0_asu_AS"/>
</dbReference>
<dbReference type="PROSITE" id="PS00449">
    <property type="entry name" value="ATPASE_A"/>
    <property type="match status" value="1"/>
</dbReference>
<evidence type="ECO:0000256" key="10">
    <source>
        <dbReference type="ARBA" id="ARBA00023310"/>
    </source>
</evidence>
<evidence type="ECO:0000256" key="2">
    <source>
        <dbReference type="ARBA" id="ARBA00006810"/>
    </source>
</evidence>
<keyword evidence="13" id="KW-0732">Signal</keyword>
<dbReference type="PANTHER" id="PTHR11410:SF0">
    <property type="entry name" value="ATP SYNTHASE SUBUNIT A"/>
    <property type="match status" value="1"/>
</dbReference>
<dbReference type="InterPro" id="IPR045083">
    <property type="entry name" value="ATP_synth_F0_asu_bact/mt"/>
</dbReference>
<keyword evidence="7 11" id="KW-1133">Transmembrane helix</keyword>
<feature type="signal peptide" evidence="13">
    <location>
        <begin position="1"/>
        <end position="27"/>
    </location>
</feature>
<evidence type="ECO:0000256" key="3">
    <source>
        <dbReference type="ARBA" id="ARBA00022448"/>
    </source>
</evidence>
<name>A0ABT4UJR1_9BACT</name>
<reference evidence="14 15" key="1">
    <citation type="submission" date="2022-12" db="EMBL/GenBank/DDBJ databases">
        <title>Chitinophagaceae gen. sp. nov., a new member of the family Chitinophagaceae, isolated from soil in a chemical factory.</title>
        <authorList>
            <person name="Ke Z."/>
        </authorList>
    </citation>
    <scope>NUCLEOTIDE SEQUENCE [LARGE SCALE GENOMIC DNA]</scope>
    <source>
        <strain evidence="14 15">LY-5</strain>
    </source>
</reference>
<dbReference type="PANTHER" id="PTHR11410">
    <property type="entry name" value="ATP SYNTHASE SUBUNIT A"/>
    <property type="match status" value="1"/>
</dbReference>
<evidence type="ECO:0000256" key="5">
    <source>
        <dbReference type="ARBA" id="ARBA00022692"/>
    </source>
</evidence>
<organism evidence="14 15">
    <name type="scientific">Polluticaenibacter yanchengensis</name>
    <dbReference type="NCBI Taxonomy" id="3014562"/>
    <lineage>
        <taxon>Bacteria</taxon>
        <taxon>Pseudomonadati</taxon>
        <taxon>Bacteroidota</taxon>
        <taxon>Chitinophagia</taxon>
        <taxon>Chitinophagales</taxon>
        <taxon>Chitinophagaceae</taxon>
        <taxon>Polluticaenibacter</taxon>
    </lineage>
</organism>
<dbReference type="Pfam" id="PF00119">
    <property type="entry name" value="ATP-synt_A"/>
    <property type="match status" value="1"/>
</dbReference>
<protein>
    <recommendedName>
        <fullName evidence="11 12">ATP synthase subunit a</fullName>
    </recommendedName>
    <alternativeName>
        <fullName evidence="11">ATP synthase F0 sector subunit a</fullName>
    </alternativeName>
    <alternativeName>
        <fullName evidence="11">F-ATPase subunit 6</fullName>
    </alternativeName>
</protein>
<feature type="chain" id="PRO_5046901601" description="ATP synthase subunit a" evidence="13">
    <location>
        <begin position="28"/>
        <end position="373"/>
    </location>
</feature>
<feature type="transmembrane region" description="Helical" evidence="11">
    <location>
        <begin position="327"/>
        <end position="348"/>
    </location>
</feature>
<dbReference type="NCBIfam" id="TIGR01131">
    <property type="entry name" value="ATP_synt_6_or_A"/>
    <property type="match status" value="1"/>
</dbReference>
<keyword evidence="15" id="KW-1185">Reference proteome</keyword>
<evidence type="ECO:0000256" key="9">
    <source>
        <dbReference type="ARBA" id="ARBA00023136"/>
    </source>
</evidence>
<dbReference type="Proteomes" id="UP001210231">
    <property type="component" value="Unassembled WGS sequence"/>
</dbReference>
<keyword evidence="11" id="KW-1003">Cell membrane</keyword>
<sequence>MFIKSFKSLLVAAFGLFFMTLATTSFAEGHGHEGEKTEAHGENEKLNPGKILLSHVLDAHEFHFFDYGGHAVTLPLPVILYSPERGFTSFMSSKFDHGHADYNGYRMTKDPDNDFGRIVPVNEQGQIDETVSVYDFSITRNVAMMLFASIVLIIILINIGKKYNRQGSKKAPSGFQNAVEPVITFVRDEVAKPNLGKKYEKFLPYLLSLFFFILILNLFGLIPGAANVTGNIGFTLVLAICSLVVILFATNKHFWAHIFNPPVPGPVKPVLALVEFLGIFIKPAALAIRLFANLVAGHMIITCLILMIFIFAEIAPVAGASFSPVSLLFTMFIYTIEILVAFIQAFIFTNLTAVFVGMSMEGEHDHHEEGVHH</sequence>
<evidence type="ECO:0000256" key="4">
    <source>
        <dbReference type="ARBA" id="ARBA00022547"/>
    </source>
</evidence>
<comment type="subcellular location">
    <subcellularLocation>
        <location evidence="11 12">Cell membrane</location>
        <topology evidence="11 12">Multi-pass membrane protein</topology>
    </subcellularLocation>
    <subcellularLocation>
        <location evidence="1">Membrane</location>
        <topology evidence="1">Multi-pass membrane protein</topology>
    </subcellularLocation>
</comment>
<evidence type="ECO:0000313" key="15">
    <source>
        <dbReference type="Proteomes" id="UP001210231"/>
    </source>
</evidence>
<evidence type="ECO:0000256" key="13">
    <source>
        <dbReference type="SAM" id="SignalP"/>
    </source>
</evidence>
<evidence type="ECO:0000256" key="7">
    <source>
        <dbReference type="ARBA" id="ARBA00022989"/>
    </source>
</evidence>
<dbReference type="PRINTS" id="PR00123">
    <property type="entry name" value="ATPASEA"/>
</dbReference>